<sequence>MKHRLLLPFFTSTVPLLCHLRFPQYPLQLLIFIIMGKIHGSLARAGKVKNQTPKVAKQEKPKQPRGRALKRLKYTKRFLAKAVKLGEKVHMNKQPPGKAG</sequence>
<dbReference type="GeneID" id="22577125"/>
<dbReference type="InterPro" id="IPR006846">
    <property type="entry name" value="Ribosomal_eS30"/>
</dbReference>
<evidence type="ECO:0000256" key="4">
    <source>
        <dbReference type="SAM" id="MobiDB-lite"/>
    </source>
</evidence>
<dbReference type="VEuPathDB" id="TriTrypDB:LPMP_300710"/>
<accession>A0A088RWK1</accession>
<evidence type="ECO:0000313" key="6">
    <source>
        <dbReference type="Proteomes" id="UP000063063"/>
    </source>
</evidence>
<evidence type="ECO:0000256" key="3">
    <source>
        <dbReference type="RuleBase" id="RU364011"/>
    </source>
</evidence>
<dbReference type="KEGG" id="lpan:LPMP_300690"/>
<comment type="similarity">
    <text evidence="3">Belongs to the eukaryotic ribosomal protein eS30 family.</text>
</comment>
<dbReference type="AlphaFoldDB" id="A0A088RWK1"/>
<dbReference type="PANTHER" id="PTHR12650:SF15">
    <property type="entry name" value="RIBOSOMAL PROTEIN S30, ISOFORM A"/>
    <property type="match status" value="1"/>
</dbReference>
<dbReference type="Pfam" id="PF04758">
    <property type="entry name" value="Ribosomal_S30"/>
    <property type="match status" value="1"/>
</dbReference>
<dbReference type="PANTHER" id="PTHR12650">
    <property type="entry name" value="40S RIBOSOMAL PROTEIN S30/UBIQUITIN-LIKE PROTEIN FUBI"/>
    <property type="match status" value="1"/>
</dbReference>
<feature type="region of interest" description="Disordered" evidence="4">
    <location>
        <begin position="1"/>
        <end position="31"/>
    </location>
</feature>
<dbReference type="GO" id="GO:0006412">
    <property type="term" value="P:translation"/>
    <property type="evidence" value="ECO:0007669"/>
    <property type="project" value="InterPro"/>
</dbReference>
<keyword evidence="6" id="KW-1185">Reference proteome</keyword>
<dbReference type="Proteomes" id="UP000063063">
    <property type="component" value="Chromosome 30"/>
</dbReference>
<proteinExistence type="inferred from homology"/>
<organism evidence="5 6">
    <name type="scientific">Leishmania panamensis</name>
    <dbReference type="NCBI Taxonomy" id="5679"/>
    <lineage>
        <taxon>Eukaryota</taxon>
        <taxon>Discoba</taxon>
        <taxon>Euglenozoa</taxon>
        <taxon>Kinetoplastea</taxon>
        <taxon>Metakinetoplastina</taxon>
        <taxon>Trypanosomatida</taxon>
        <taxon>Trypanosomatidae</taxon>
        <taxon>Leishmaniinae</taxon>
        <taxon>Leishmania</taxon>
        <taxon>Leishmania guyanensis species complex</taxon>
    </lineage>
</organism>
<dbReference type="eggNOG" id="KOG0009">
    <property type="taxonomic scope" value="Eukaryota"/>
</dbReference>
<dbReference type="OrthoDB" id="256855at2759"/>
<dbReference type="GO" id="GO:0022627">
    <property type="term" value="C:cytosolic small ribosomal subunit"/>
    <property type="evidence" value="ECO:0007669"/>
    <property type="project" value="TreeGrafter"/>
</dbReference>
<dbReference type="KEGG" id="lpan:LPMP_300710"/>
<dbReference type="GeneID" id="22577123"/>
<name>A0A088RWK1_LEIPA</name>
<dbReference type="VEuPathDB" id="TriTrypDB:LPAL13_300012500"/>
<protein>
    <recommendedName>
        <fullName evidence="3">40S ribosomal protein S30</fullName>
    </recommendedName>
</protein>
<dbReference type="VEuPathDB" id="TriTrypDB:LPMP_300690"/>
<evidence type="ECO:0000313" key="5">
    <source>
        <dbReference type="EMBL" id="AIO00306.2"/>
    </source>
</evidence>
<dbReference type="EMBL" id="CP009399">
    <property type="protein sequence ID" value="AIO00306.2"/>
    <property type="molecule type" value="Genomic_DNA"/>
</dbReference>
<reference evidence="5 6" key="1">
    <citation type="journal article" date="2015" name="Sci. Rep.">
        <title>The genome of Leishmania panamensis: insights into genomics of the L. (Viannia) subgenus.</title>
        <authorList>
            <person name="Llanes A."/>
            <person name="Restrepo C.M."/>
            <person name="Vecchio G.D."/>
            <person name="Anguizola F.J."/>
            <person name="Lleonart R."/>
        </authorList>
    </citation>
    <scope>NUCLEOTIDE SEQUENCE [LARGE SCALE GENOMIC DNA]</scope>
    <source>
        <strain evidence="5 6">MHOM/PA/94/PSC-1</strain>
    </source>
</reference>
<evidence type="ECO:0000256" key="2">
    <source>
        <dbReference type="ARBA" id="ARBA00023274"/>
    </source>
</evidence>
<dbReference type="RefSeq" id="XP_010701106.1">
    <property type="nucleotide sequence ID" value="XM_010702804.1"/>
</dbReference>
<gene>
    <name evidence="5" type="ORF">LPMP_300710</name>
</gene>
<dbReference type="RefSeq" id="XP_010701104.1">
    <property type="nucleotide sequence ID" value="XM_010702802.1"/>
</dbReference>
<keyword evidence="1 3" id="KW-0689">Ribosomal protein</keyword>
<dbReference type="GO" id="GO:0003735">
    <property type="term" value="F:structural constituent of ribosome"/>
    <property type="evidence" value="ECO:0007669"/>
    <property type="project" value="UniProtKB-UniRule"/>
</dbReference>
<evidence type="ECO:0000256" key="1">
    <source>
        <dbReference type="ARBA" id="ARBA00022980"/>
    </source>
</evidence>
<keyword evidence="2 3" id="KW-0687">Ribonucleoprotein</keyword>